<dbReference type="EMBL" id="LVVZ01000010">
    <property type="protein sequence ID" value="OKL44933.1"/>
    <property type="molecule type" value="Genomic_DNA"/>
</dbReference>
<feature type="transmembrane region" description="Helical" evidence="5">
    <location>
        <begin position="133"/>
        <end position="159"/>
    </location>
</feature>
<evidence type="ECO:0000256" key="2">
    <source>
        <dbReference type="ARBA" id="ARBA00022692"/>
    </source>
</evidence>
<feature type="transmembrane region" description="Helical" evidence="5">
    <location>
        <begin position="41"/>
        <end position="58"/>
    </location>
</feature>
<dbReference type="InterPro" id="IPR024199">
    <property type="entry name" value="Uncharacterised_DsbB"/>
</dbReference>
<comment type="caution">
    <text evidence="6">The sequence shown here is derived from an EMBL/GenBank/DDBJ whole genome shotgun (WGS) entry which is preliminary data.</text>
</comment>
<feature type="transmembrane region" description="Helical" evidence="5">
    <location>
        <begin position="65"/>
        <end position="86"/>
    </location>
</feature>
<dbReference type="Proteomes" id="UP000185783">
    <property type="component" value="Unassembled WGS sequence"/>
</dbReference>
<dbReference type="OrthoDB" id="9808637at2"/>
<dbReference type="InterPro" id="IPR023380">
    <property type="entry name" value="DsbB-like_sf"/>
</dbReference>
<sequence>MQPKKVAAALVLLGCVVAIAMAWGFQMAGYLPCQLCLAQRVPYYIGTAVAVVALGFALTERYTWVTSVLLLGLAGLFLYGGAIGIYQAGAEWEFWLGPNDCGGPVSSINDASAMLNVLNETRVVSCSVPAIRILGLSFAGLNVLYSIGMTFVALCGVLLRPRRDVA</sequence>
<comment type="subcellular location">
    <subcellularLocation>
        <location evidence="1">Membrane</location>
        <topology evidence="1">Multi-pass membrane protein</topology>
    </subcellularLocation>
</comment>
<evidence type="ECO:0000256" key="4">
    <source>
        <dbReference type="ARBA" id="ARBA00023136"/>
    </source>
</evidence>
<dbReference type="GO" id="GO:0016020">
    <property type="term" value="C:membrane"/>
    <property type="evidence" value="ECO:0007669"/>
    <property type="project" value="UniProtKB-SubCell"/>
</dbReference>
<evidence type="ECO:0000256" key="3">
    <source>
        <dbReference type="ARBA" id="ARBA00022989"/>
    </source>
</evidence>
<keyword evidence="4 5" id="KW-0472">Membrane</keyword>
<dbReference type="InterPro" id="IPR003752">
    <property type="entry name" value="DiS_bond_form_DsbB/BdbC"/>
</dbReference>
<evidence type="ECO:0000313" key="6">
    <source>
        <dbReference type="EMBL" id="OKL44933.1"/>
    </source>
</evidence>
<evidence type="ECO:0008006" key="8">
    <source>
        <dbReference type="Google" id="ProtNLM"/>
    </source>
</evidence>
<name>A0A1U7JJL6_9HYPH</name>
<organism evidence="6 7">
    <name type="scientific">Pseudovibrio exalbescens</name>
    <dbReference type="NCBI Taxonomy" id="197461"/>
    <lineage>
        <taxon>Bacteria</taxon>
        <taxon>Pseudomonadati</taxon>
        <taxon>Pseudomonadota</taxon>
        <taxon>Alphaproteobacteria</taxon>
        <taxon>Hyphomicrobiales</taxon>
        <taxon>Stappiaceae</taxon>
        <taxon>Pseudovibrio</taxon>
    </lineage>
</organism>
<accession>A0A1U7JJL6</accession>
<keyword evidence="3 5" id="KW-1133">Transmembrane helix</keyword>
<dbReference type="Pfam" id="PF02600">
    <property type="entry name" value="DsbB"/>
    <property type="match status" value="1"/>
</dbReference>
<keyword evidence="2 5" id="KW-0812">Transmembrane</keyword>
<evidence type="ECO:0000313" key="7">
    <source>
        <dbReference type="Proteomes" id="UP000185783"/>
    </source>
</evidence>
<evidence type="ECO:0000256" key="1">
    <source>
        <dbReference type="ARBA" id="ARBA00004141"/>
    </source>
</evidence>
<proteinExistence type="predicted"/>
<dbReference type="GO" id="GO:0015035">
    <property type="term" value="F:protein-disulfide reductase activity"/>
    <property type="evidence" value="ECO:0007669"/>
    <property type="project" value="InterPro"/>
</dbReference>
<dbReference type="AlphaFoldDB" id="A0A1U7JJL6"/>
<dbReference type="SUPFAM" id="SSF158442">
    <property type="entry name" value="DsbB-like"/>
    <property type="match status" value="1"/>
</dbReference>
<dbReference type="STRING" id="197461.A3843_05890"/>
<dbReference type="Gene3D" id="1.20.1550.10">
    <property type="entry name" value="DsbB-like"/>
    <property type="match status" value="1"/>
</dbReference>
<keyword evidence="7" id="KW-1185">Reference proteome</keyword>
<evidence type="ECO:0000256" key="5">
    <source>
        <dbReference type="SAM" id="Phobius"/>
    </source>
</evidence>
<dbReference type="GO" id="GO:0006457">
    <property type="term" value="P:protein folding"/>
    <property type="evidence" value="ECO:0007669"/>
    <property type="project" value="InterPro"/>
</dbReference>
<protein>
    <recommendedName>
        <fullName evidence="8">Disulfide bond formation protein B</fullName>
    </recommendedName>
</protein>
<gene>
    <name evidence="6" type="ORF">A3843_05890</name>
</gene>
<reference evidence="6 7" key="1">
    <citation type="submission" date="2016-03" db="EMBL/GenBank/DDBJ databases">
        <title>Genome sequence of Nesiotobacter sp. nov., a moderately halophilic alphaproteobacterium isolated from the Yellow Sea, China.</title>
        <authorList>
            <person name="Zhang G."/>
            <person name="Zhang R."/>
        </authorList>
    </citation>
    <scope>NUCLEOTIDE SEQUENCE [LARGE SCALE GENOMIC DNA]</scope>
    <source>
        <strain evidence="6 7">WB1-6</strain>
    </source>
</reference>
<dbReference type="PIRSF" id="PIRSF033913">
    <property type="entry name" value="S-S_format_DsbB"/>
    <property type="match status" value="1"/>
</dbReference>